<dbReference type="SUPFAM" id="SSF51905">
    <property type="entry name" value="FAD/NAD(P)-binding domain"/>
    <property type="match status" value="1"/>
</dbReference>
<feature type="domain" description="FAD-binding" evidence="3">
    <location>
        <begin position="8"/>
        <end position="370"/>
    </location>
</feature>
<dbReference type="InterPro" id="IPR050641">
    <property type="entry name" value="RIFMO-like"/>
</dbReference>
<dbReference type="HOGENOM" id="CLU_009665_14_0_11"/>
<accession>Q0RW34</accession>
<reference evidence="5" key="1">
    <citation type="journal article" date="2006" name="Proc. Natl. Acad. Sci. U.S.A.">
        <title>The complete genome of Rhodococcus sp. RHA1 provides insights into a catabolic powerhouse.</title>
        <authorList>
            <person name="McLeod M.P."/>
            <person name="Warren R.L."/>
            <person name="Hsiao W.W.L."/>
            <person name="Araki N."/>
            <person name="Myhre M."/>
            <person name="Fernandes C."/>
            <person name="Miyazawa D."/>
            <person name="Wong W."/>
            <person name="Lillquist A.L."/>
            <person name="Wang D."/>
            <person name="Dosanjh M."/>
            <person name="Hara H."/>
            <person name="Petrescu A."/>
            <person name="Morin R.D."/>
            <person name="Yang G."/>
            <person name="Stott J.M."/>
            <person name="Schein J.E."/>
            <person name="Shin H."/>
            <person name="Smailus D."/>
            <person name="Siddiqui A.S."/>
            <person name="Marra M.A."/>
            <person name="Jones S.J.M."/>
            <person name="Holt R."/>
            <person name="Brinkman F.S.L."/>
            <person name="Miyauchi K."/>
            <person name="Fukuda M."/>
            <person name="Davies J.E."/>
            <person name="Mohn W.W."/>
            <person name="Eltis L.D."/>
        </authorList>
    </citation>
    <scope>NUCLEOTIDE SEQUENCE [LARGE SCALE GENOMIC DNA]</scope>
    <source>
        <strain evidence="5">RHA1</strain>
    </source>
</reference>
<evidence type="ECO:0000313" key="4">
    <source>
        <dbReference type="EMBL" id="ABH00502.1"/>
    </source>
</evidence>
<dbReference type="RefSeq" id="WP_011600139.1">
    <property type="nucleotide sequence ID" value="NC_008270.1"/>
</dbReference>
<name>Q0RW34_RHOJR</name>
<dbReference type="PRINTS" id="PR00420">
    <property type="entry name" value="RNGMNOXGNASE"/>
</dbReference>
<dbReference type="Pfam" id="PF21274">
    <property type="entry name" value="Rng_hyd_C"/>
    <property type="match status" value="1"/>
</dbReference>
<dbReference type="AlphaFoldDB" id="Q0RW34"/>
<dbReference type="Gene3D" id="3.40.30.120">
    <property type="match status" value="1"/>
</dbReference>
<protein>
    <submittedName>
        <fullName evidence="4">Probable 2,4-dichlorophenol 6-monooxygenase</fullName>
        <ecNumber evidence="4">1.14.13.20</ecNumber>
    </submittedName>
</protein>
<evidence type="ECO:0000313" key="5">
    <source>
        <dbReference type="Proteomes" id="UP000008710"/>
    </source>
</evidence>
<dbReference type="GO" id="GO:0071949">
    <property type="term" value="F:FAD binding"/>
    <property type="evidence" value="ECO:0007669"/>
    <property type="project" value="InterPro"/>
</dbReference>
<gene>
    <name evidence="4" type="ordered locus">RHA1_ro10313</name>
</gene>
<dbReference type="GO" id="GO:0018666">
    <property type="term" value="F:2,4-dichlorophenol 6-monooxygenase activity"/>
    <property type="evidence" value="ECO:0007669"/>
    <property type="project" value="UniProtKB-EC"/>
</dbReference>
<dbReference type="PANTHER" id="PTHR43004:SF8">
    <property type="entry name" value="FAD-BINDING DOMAIN-CONTAINING PROTEIN-RELATED"/>
    <property type="match status" value="1"/>
</dbReference>
<keyword evidence="4" id="KW-0560">Oxidoreductase</keyword>
<organism evidence="4 5">
    <name type="scientific">Rhodococcus jostii (strain RHA1)</name>
    <dbReference type="NCBI Taxonomy" id="101510"/>
    <lineage>
        <taxon>Bacteria</taxon>
        <taxon>Bacillati</taxon>
        <taxon>Actinomycetota</taxon>
        <taxon>Actinomycetes</taxon>
        <taxon>Mycobacteriales</taxon>
        <taxon>Nocardiaceae</taxon>
        <taxon>Rhodococcus</taxon>
    </lineage>
</organism>
<dbReference type="Pfam" id="PF01494">
    <property type="entry name" value="FAD_binding_3"/>
    <property type="match status" value="1"/>
</dbReference>
<evidence type="ECO:0000256" key="2">
    <source>
        <dbReference type="ARBA" id="ARBA00022827"/>
    </source>
</evidence>
<dbReference type="KEGG" id="rha:RHA1_ro10313"/>
<evidence type="ECO:0000259" key="3">
    <source>
        <dbReference type="Pfam" id="PF01494"/>
    </source>
</evidence>
<keyword evidence="2" id="KW-0274">FAD</keyword>
<dbReference type="Gene3D" id="3.30.9.10">
    <property type="entry name" value="D-Amino Acid Oxidase, subunit A, domain 2"/>
    <property type="match status" value="1"/>
</dbReference>
<dbReference type="Gene3D" id="3.50.50.60">
    <property type="entry name" value="FAD/NAD(P)-binding domain"/>
    <property type="match status" value="1"/>
</dbReference>
<dbReference type="EMBL" id="CP000433">
    <property type="protein sequence ID" value="ABH00502.1"/>
    <property type="molecule type" value="Genomic_DNA"/>
</dbReference>
<dbReference type="Proteomes" id="UP000008710">
    <property type="component" value="Plasmid pRHL2"/>
</dbReference>
<keyword evidence="4" id="KW-0614">Plasmid</keyword>
<dbReference type="InterPro" id="IPR002938">
    <property type="entry name" value="FAD-bd"/>
</dbReference>
<dbReference type="InterPro" id="IPR036188">
    <property type="entry name" value="FAD/NAD-bd_sf"/>
</dbReference>
<dbReference type="PANTHER" id="PTHR43004">
    <property type="entry name" value="TRK SYSTEM POTASSIUM UPTAKE PROTEIN"/>
    <property type="match status" value="1"/>
</dbReference>
<dbReference type="PATRIC" id="fig|101510.16.peg.8706"/>
<evidence type="ECO:0000256" key="1">
    <source>
        <dbReference type="ARBA" id="ARBA00022630"/>
    </source>
</evidence>
<keyword evidence="4" id="KW-0503">Monooxygenase</keyword>
<sequence>MAHNDYDSDVLVVGAGPMGATTALALASLGVRVHMITRYRWLADTPRAHITNQRALEVFRDLGIEDRMTLQGSDWRLMGDTLITTSLTGPEIARIRAWGTGDRRIGDYLAASPVGMLDIPQPKLENVLVSAAAERGATVGFNTEYLGLEQDADGVTAYLRDRISGVERPWRCRYLVGADGARSKVAEDIGIPIEGHSGRATTAYVQFTADLSRYVAHRPSILYWIMNPVGGFGEIGLGLLRAVHPWNEWIAGWGHDPANGEPDFSTDALRARIRALVGEPQLDVEIGRCSTWQVNQAFATRLSVGRVFCGGDAVHRHPPSGGLGSNTSVQDAHNLAWKLAHVVRGVADPALLDSYTAERVPVAQQIVERANTSRVEFQGIRDALAVYGGDPLRAATALMTDPGKDAVEARRALSLAVQVKDYEFNAHGIELNQRYRSGAVLPDPDVPPEEFARDPELYVQPSTRPGAKLPHAWVVGTDGTRVSTLDLVGSGRFAAVTGVAGSVWADAVEALGLDHLRSVVVGGPGAQDAYFEWAERREIDEAGVLLVRPDGYIAWRYGHVADVHEAVRLLGAALAAILGTTPSITGRPISGDAIQEERS</sequence>
<proteinExistence type="predicted"/>
<geneLocation type="plasmid" evidence="4 5">
    <name>pRHL2</name>
</geneLocation>
<dbReference type="EC" id="1.14.13.20" evidence="4"/>
<keyword evidence="1" id="KW-0285">Flavoprotein</keyword>